<dbReference type="RefSeq" id="XP_008073319.1">
    <property type="nucleotide sequence ID" value="XM_008075128.1"/>
</dbReference>
<dbReference type="GeneID" id="19878190"/>
<evidence type="ECO:0000256" key="1">
    <source>
        <dbReference type="SAM" id="Phobius"/>
    </source>
</evidence>
<protein>
    <submittedName>
        <fullName evidence="2">Uncharacterized protein</fullName>
    </submittedName>
</protein>
<accession>L2GYT4</accession>
<keyword evidence="3" id="KW-1185">Reference proteome</keyword>
<dbReference type="Proteomes" id="UP000011081">
    <property type="component" value="Unassembled WGS sequence"/>
</dbReference>
<dbReference type="VEuPathDB" id="MicrosporidiaDB:VCUG_00301"/>
<evidence type="ECO:0000313" key="3">
    <source>
        <dbReference type="Proteomes" id="UP000011081"/>
    </source>
</evidence>
<dbReference type="AlphaFoldDB" id="L2GYT4"/>
<keyword evidence="1" id="KW-1133">Transmembrane helix</keyword>
<evidence type="ECO:0000313" key="2">
    <source>
        <dbReference type="EMBL" id="ELA48260.1"/>
    </source>
</evidence>
<gene>
    <name evidence="2" type="ORF">VCUG_00301</name>
</gene>
<organism evidence="2 3">
    <name type="scientific">Vavraia culicis (isolate floridensis)</name>
    <name type="common">Microsporidian parasite</name>
    <dbReference type="NCBI Taxonomy" id="948595"/>
    <lineage>
        <taxon>Eukaryota</taxon>
        <taxon>Fungi</taxon>
        <taxon>Fungi incertae sedis</taxon>
        <taxon>Microsporidia</taxon>
        <taxon>Pleistophoridae</taxon>
        <taxon>Vavraia</taxon>
    </lineage>
</organism>
<keyword evidence="1" id="KW-0472">Membrane</keyword>
<proteinExistence type="predicted"/>
<reference evidence="3" key="1">
    <citation type="submission" date="2011-03" db="EMBL/GenBank/DDBJ databases">
        <title>The genome sequence of Vavraia culicis strain floridensis.</title>
        <authorList>
            <consortium name="The Broad Institute Genome Sequencing Platform"/>
            <person name="Cuomo C."/>
            <person name="Becnel J."/>
            <person name="Sanscrainte N."/>
            <person name="Young S.K."/>
            <person name="Zeng Q."/>
            <person name="Gargeya S."/>
            <person name="Fitzgerald M."/>
            <person name="Haas B."/>
            <person name="Abouelleil A."/>
            <person name="Alvarado L."/>
            <person name="Arachchi H.M."/>
            <person name="Berlin A."/>
            <person name="Chapman S.B."/>
            <person name="Gearin G."/>
            <person name="Goldberg J."/>
            <person name="Griggs A."/>
            <person name="Gujja S."/>
            <person name="Hansen M."/>
            <person name="Heiman D."/>
            <person name="Howarth C."/>
            <person name="Larimer J."/>
            <person name="Lui A."/>
            <person name="MacDonald P.J.P."/>
            <person name="McCowen C."/>
            <person name="Montmayeur A."/>
            <person name="Murphy C."/>
            <person name="Neiman D."/>
            <person name="Pearson M."/>
            <person name="Priest M."/>
            <person name="Roberts A."/>
            <person name="Saif S."/>
            <person name="Shea T."/>
            <person name="Sisk P."/>
            <person name="Stolte C."/>
            <person name="Sykes S."/>
            <person name="Wortman J."/>
            <person name="Nusbaum C."/>
            <person name="Birren B."/>
        </authorList>
    </citation>
    <scope>NUCLEOTIDE SEQUENCE [LARGE SCALE GENOMIC DNA]</scope>
    <source>
        <strain evidence="3">floridensis</strain>
    </source>
</reference>
<keyword evidence="1" id="KW-0812">Transmembrane</keyword>
<dbReference type="EMBL" id="GL877406">
    <property type="protein sequence ID" value="ELA48260.1"/>
    <property type="molecule type" value="Genomic_DNA"/>
</dbReference>
<dbReference type="HOGENOM" id="CLU_1983256_0_0_1"/>
<dbReference type="InParanoid" id="L2GYT4"/>
<feature type="transmembrane region" description="Helical" evidence="1">
    <location>
        <begin position="36"/>
        <end position="58"/>
    </location>
</feature>
<sequence length="126" mass="14096">MISDIKTLSNESTALSTDWAENCTSTEPQYVSTTDYAVLLNLSIACFIGMFALFLCVFHSYRATMERRKIVTGHPAVFLTRINVEAREPQPMPRGILKTNKIPGLSHANSDKTPPRCVTFDIIEDN</sequence>
<name>L2GYT4_VAVCU</name>